<keyword evidence="3" id="KW-1185">Reference proteome</keyword>
<keyword evidence="1" id="KW-0472">Membrane</keyword>
<dbReference type="AlphaFoldDB" id="A0A4V2UV94"/>
<reference evidence="2 3" key="1">
    <citation type="submission" date="2019-03" db="EMBL/GenBank/DDBJ databases">
        <title>Genomic Encyclopedia of Type Strains, Phase IV (KMG-IV): sequencing the most valuable type-strain genomes for metagenomic binning, comparative biology and taxonomic classification.</title>
        <authorList>
            <person name="Goeker M."/>
        </authorList>
    </citation>
    <scope>NUCLEOTIDE SEQUENCE [LARGE SCALE GENOMIC DNA]</scope>
    <source>
        <strain evidence="2 3">DSM 45707</strain>
    </source>
</reference>
<keyword evidence="1" id="KW-1133">Transmembrane helix</keyword>
<evidence type="ECO:0000313" key="2">
    <source>
        <dbReference type="EMBL" id="TCS94927.1"/>
    </source>
</evidence>
<dbReference type="EMBL" id="SMAG01000003">
    <property type="protein sequence ID" value="TCS94927.1"/>
    <property type="molecule type" value="Genomic_DNA"/>
</dbReference>
<protein>
    <recommendedName>
        <fullName evidence="4">VanZ like protein</fullName>
    </recommendedName>
</protein>
<evidence type="ECO:0008006" key="4">
    <source>
        <dbReference type="Google" id="ProtNLM"/>
    </source>
</evidence>
<name>A0A4V2UV94_9BACL</name>
<organism evidence="2 3">
    <name type="scientific">Hazenella coriacea</name>
    <dbReference type="NCBI Taxonomy" id="1179467"/>
    <lineage>
        <taxon>Bacteria</taxon>
        <taxon>Bacillati</taxon>
        <taxon>Bacillota</taxon>
        <taxon>Bacilli</taxon>
        <taxon>Bacillales</taxon>
        <taxon>Thermoactinomycetaceae</taxon>
        <taxon>Hazenella</taxon>
    </lineage>
</organism>
<gene>
    <name evidence="2" type="ORF">EDD58_103352</name>
</gene>
<evidence type="ECO:0000313" key="3">
    <source>
        <dbReference type="Proteomes" id="UP000294937"/>
    </source>
</evidence>
<feature type="transmembrane region" description="Helical" evidence="1">
    <location>
        <begin position="12"/>
        <end position="36"/>
    </location>
</feature>
<proteinExistence type="predicted"/>
<dbReference type="Proteomes" id="UP000294937">
    <property type="component" value="Unassembled WGS sequence"/>
</dbReference>
<evidence type="ECO:0000256" key="1">
    <source>
        <dbReference type="SAM" id="Phobius"/>
    </source>
</evidence>
<dbReference type="PANTHER" id="PTHR28008">
    <property type="entry name" value="DOMAIN PROTEIN, PUTATIVE (AFU_ORTHOLOGUE AFUA_3G10980)-RELATED"/>
    <property type="match status" value="1"/>
</dbReference>
<accession>A0A4V2UV94</accession>
<feature type="transmembrane region" description="Helical" evidence="1">
    <location>
        <begin position="42"/>
        <end position="61"/>
    </location>
</feature>
<dbReference type="PANTHER" id="PTHR28008:SF1">
    <property type="entry name" value="DOMAIN PROTEIN, PUTATIVE (AFU_ORTHOLOGUE AFUA_3G10980)-RELATED"/>
    <property type="match status" value="1"/>
</dbReference>
<dbReference type="RefSeq" id="WP_131924303.1">
    <property type="nucleotide sequence ID" value="NZ_SMAG01000003.1"/>
</dbReference>
<keyword evidence="1" id="KW-0812">Transmembrane</keyword>
<sequence>MKVMNTSPTHKPWKFAFIGYILFLLTVFALAYLKLIPVKLQYLPLFDTIGHFMLLGIASYLSHRAFNRKMISLGWVKIPLGPLLISIFIMIEEFLQSFSPYRTMSLSDIAANLSGIILFYLIDWVYLKIKHHQRGEDHA</sequence>
<dbReference type="OrthoDB" id="291892at2"/>
<comment type="caution">
    <text evidence="2">The sequence shown here is derived from an EMBL/GenBank/DDBJ whole genome shotgun (WGS) entry which is preliminary data.</text>
</comment>
<feature type="transmembrane region" description="Helical" evidence="1">
    <location>
        <begin position="73"/>
        <end position="91"/>
    </location>
</feature>
<dbReference type="NCBIfam" id="NF037970">
    <property type="entry name" value="vanZ_1"/>
    <property type="match status" value="1"/>
</dbReference>
<feature type="transmembrane region" description="Helical" evidence="1">
    <location>
        <begin position="111"/>
        <end position="127"/>
    </location>
</feature>